<keyword evidence="5 12" id="KW-0235">DNA replication</keyword>
<evidence type="ECO:0000256" key="14">
    <source>
        <dbReference type="PIRSR" id="PIRSR002811-1"/>
    </source>
</evidence>
<comment type="domain">
    <text evidence="12">Contains an N-terminal zinc-binding domain, a central core domain that contains the primase activity, and a C-terminal DnaB-binding domain.</text>
</comment>
<protein>
    <recommendedName>
        <fullName evidence="12 13">DNA primase</fullName>
        <ecNumber evidence="12">2.7.7.101</ecNumber>
    </recommendedName>
</protein>
<feature type="zinc finger region" description="CHC2-type" evidence="12 14">
    <location>
        <begin position="40"/>
        <end position="64"/>
    </location>
</feature>
<comment type="cofactor">
    <cofactor evidence="12 13 14">
        <name>Zn(2+)</name>
        <dbReference type="ChEBI" id="CHEBI:29105"/>
    </cofactor>
    <text evidence="12 13 14">Binds 1 zinc ion per monomer.</text>
</comment>
<evidence type="ECO:0000256" key="7">
    <source>
        <dbReference type="ARBA" id="ARBA00022771"/>
    </source>
</evidence>
<dbReference type="SUPFAM" id="SSF56731">
    <property type="entry name" value="DNA primase core"/>
    <property type="match status" value="1"/>
</dbReference>
<dbReference type="InterPro" id="IPR016136">
    <property type="entry name" value="DNA_helicase_N/primase_C"/>
</dbReference>
<dbReference type="InterPro" id="IPR050219">
    <property type="entry name" value="DnaG_primase"/>
</dbReference>
<name>A0A1W1Y6Y9_9LACT</name>
<dbReference type="Gene3D" id="1.10.860.10">
    <property type="entry name" value="DNAb Helicase, Chain A"/>
    <property type="match status" value="1"/>
</dbReference>
<dbReference type="OrthoDB" id="9803773at2"/>
<dbReference type="Pfam" id="PF08275">
    <property type="entry name" value="DNAG_N"/>
    <property type="match status" value="1"/>
</dbReference>
<evidence type="ECO:0000256" key="5">
    <source>
        <dbReference type="ARBA" id="ARBA00022705"/>
    </source>
</evidence>
<comment type="subunit">
    <text evidence="12">Monomer. Interacts with DnaB.</text>
</comment>
<comment type="catalytic activity">
    <reaction evidence="12">
        <text>ssDNA + n NTP = ssDNA/pppN(pN)n-1 hybrid + (n-1) diphosphate.</text>
        <dbReference type="EC" id="2.7.7.101"/>
    </reaction>
</comment>
<feature type="domain" description="Toprim" evidence="15">
    <location>
        <begin position="266"/>
        <end position="347"/>
    </location>
</feature>
<evidence type="ECO:0000256" key="11">
    <source>
        <dbReference type="ARBA" id="ARBA00023163"/>
    </source>
</evidence>
<dbReference type="InterPro" id="IPR034151">
    <property type="entry name" value="TOPRIM_DnaG_bac"/>
</dbReference>
<dbReference type="Gene3D" id="3.90.580.10">
    <property type="entry name" value="Zinc finger, CHC2-type domain"/>
    <property type="match status" value="1"/>
</dbReference>
<dbReference type="GO" id="GO:0006269">
    <property type="term" value="P:DNA replication, synthesis of primer"/>
    <property type="evidence" value="ECO:0007669"/>
    <property type="project" value="UniProtKB-UniRule"/>
</dbReference>
<evidence type="ECO:0000256" key="4">
    <source>
        <dbReference type="ARBA" id="ARBA00022695"/>
    </source>
</evidence>
<dbReference type="HAMAP" id="MF_00974">
    <property type="entry name" value="DNA_primase_DnaG"/>
    <property type="match status" value="1"/>
</dbReference>
<evidence type="ECO:0000256" key="8">
    <source>
        <dbReference type="ARBA" id="ARBA00022833"/>
    </source>
</evidence>
<organism evidence="16 17">
    <name type="scientific">Aerococcus suis</name>
    <dbReference type="NCBI Taxonomy" id="371602"/>
    <lineage>
        <taxon>Bacteria</taxon>
        <taxon>Bacillati</taxon>
        <taxon>Bacillota</taxon>
        <taxon>Bacilli</taxon>
        <taxon>Lactobacillales</taxon>
        <taxon>Aerococcaceae</taxon>
        <taxon>Aerococcus</taxon>
    </lineage>
</organism>
<evidence type="ECO:0000313" key="17">
    <source>
        <dbReference type="Proteomes" id="UP000243884"/>
    </source>
</evidence>
<dbReference type="CDD" id="cd03364">
    <property type="entry name" value="TOPRIM_DnaG_primases"/>
    <property type="match status" value="1"/>
</dbReference>
<dbReference type="InterPro" id="IPR030846">
    <property type="entry name" value="DnaG_bac"/>
</dbReference>
<dbReference type="EMBL" id="FWXK01000002">
    <property type="protein sequence ID" value="SMC31932.1"/>
    <property type="molecule type" value="Genomic_DNA"/>
</dbReference>
<dbReference type="GO" id="GO:0003899">
    <property type="term" value="F:DNA-directed RNA polymerase activity"/>
    <property type="evidence" value="ECO:0007669"/>
    <property type="project" value="UniProtKB-UniRule"/>
</dbReference>
<dbReference type="RefSeq" id="WP_084098057.1">
    <property type="nucleotide sequence ID" value="NZ_FWXK01000002.1"/>
</dbReference>
<dbReference type="NCBIfam" id="TIGR01391">
    <property type="entry name" value="dnaG"/>
    <property type="match status" value="1"/>
</dbReference>
<sequence>MAQRIPEETVDYIREETNILDIVSQYVDLQKRGQNYFGFCPFHDERTPSFSVSENKQIFHCFSCGRGGNAYRFLMDLEGYSFPEAVKKVAELGNVSTDYDWNQLNQSSKQSMFTESQEKSLAIHQQLTEYYHYILTTTKAGQSGMDYLEKRGLSLDTIRTYRIGVAPNDGEITANFLRNQGFTDDELFNSGVFSGVSERLHDRFRGRIVFPLSNERGNVCGFSGRLFTDGDDQQPKYLNSPETDIFHKREFLFNLNIAKEDVRKAKEFVLYEGFMDVISAANIGLKNGIASMGTSLTAEQIQKLNHYTKQIVIAYDGDQPGQKATKRAIELIHEEKPSLKQMVLQFPNQLDPDEFIQHYGGDRYRQFVSEQRVSIIHFYRNYYKQLYSLDDDQGKVDYTNKMLQVVNQQVSPLEQAVAINDISADTGINEEVLNEQLAAMPENGSNNSEITSHSPVTFNQTINQPTEKNYSLTQKSELVLLNRLFYHQELIDVLPELVTNFHFDTPIMETIYLLWQEYVNANENPNPEEFLQTLTGQEEQSKVVEAMTIDLPKEVSEREISDLVFHIVTESDLNQQLAAIDKQLAVAKSLDDFAQLSDLNMKKIEIMKQLKNKN</sequence>
<keyword evidence="7 12" id="KW-0863">Zinc-finger</keyword>
<dbReference type="Pfam" id="PF13155">
    <property type="entry name" value="Toprim_2"/>
    <property type="match status" value="1"/>
</dbReference>
<keyword evidence="6 12" id="KW-0479">Metal-binding</keyword>
<keyword evidence="2 12" id="KW-0639">Primosome</keyword>
<evidence type="ECO:0000259" key="15">
    <source>
        <dbReference type="PROSITE" id="PS50880"/>
    </source>
</evidence>
<comment type="function">
    <text evidence="12 13">RNA polymerase that catalyzes the synthesis of short RNA molecules used as primers for DNA polymerase during DNA replication.</text>
</comment>
<dbReference type="GO" id="GO:0000428">
    <property type="term" value="C:DNA-directed RNA polymerase complex"/>
    <property type="evidence" value="ECO:0007669"/>
    <property type="project" value="UniProtKB-KW"/>
</dbReference>
<proteinExistence type="inferred from homology"/>
<evidence type="ECO:0000256" key="1">
    <source>
        <dbReference type="ARBA" id="ARBA00022478"/>
    </source>
</evidence>
<keyword evidence="1 12" id="KW-0240">DNA-directed RNA polymerase</keyword>
<dbReference type="InterPro" id="IPR013264">
    <property type="entry name" value="DNAG_N"/>
</dbReference>
<evidence type="ECO:0000313" key="16">
    <source>
        <dbReference type="EMBL" id="SMC31932.1"/>
    </source>
</evidence>
<evidence type="ECO:0000256" key="2">
    <source>
        <dbReference type="ARBA" id="ARBA00022515"/>
    </source>
</evidence>
<dbReference type="InterPro" id="IPR037068">
    <property type="entry name" value="DNA_primase_core_N_sf"/>
</dbReference>
<dbReference type="InterPro" id="IPR002694">
    <property type="entry name" value="Znf_CHC2"/>
</dbReference>
<keyword evidence="3 12" id="KW-0808">Transferase</keyword>
<dbReference type="STRING" id="371602.SAMN04487984_0424"/>
<dbReference type="SMART" id="SM00493">
    <property type="entry name" value="TOPRIM"/>
    <property type="match status" value="1"/>
</dbReference>
<dbReference type="Gene3D" id="3.90.980.10">
    <property type="entry name" value="DNA primase, catalytic core, N-terminal domain"/>
    <property type="match status" value="1"/>
</dbReference>
<keyword evidence="4 12" id="KW-0548">Nucleotidyltransferase</keyword>
<dbReference type="InterPro" id="IPR036977">
    <property type="entry name" value="DNA_primase_Znf_CHC2"/>
</dbReference>
<keyword evidence="17" id="KW-1185">Reference proteome</keyword>
<evidence type="ECO:0000256" key="6">
    <source>
        <dbReference type="ARBA" id="ARBA00022723"/>
    </source>
</evidence>
<dbReference type="SMART" id="SM00400">
    <property type="entry name" value="ZnF_CHCC"/>
    <property type="match status" value="1"/>
</dbReference>
<evidence type="ECO:0000256" key="9">
    <source>
        <dbReference type="ARBA" id="ARBA00022842"/>
    </source>
</evidence>
<dbReference type="PROSITE" id="PS50880">
    <property type="entry name" value="TOPRIM"/>
    <property type="match status" value="1"/>
</dbReference>
<gene>
    <name evidence="12" type="primary">dnaG</name>
    <name evidence="16" type="ORF">SAMN04487984_0424</name>
</gene>
<dbReference type="FunFam" id="3.90.580.10:FF:000001">
    <property type="entry name" value="DNA primase"/>
    <property type="match status" value="1"/>
</dbReference>
<dbReference type="GO" id="GO:0005737">
    <property type="term" value="C:cytoplasm"/>
    <property type="evidence" value="ECO:0007669"/>
    <property type="project" value="TreeGrafter"/>
</dbReference>
<keyword evidence="8 12" id="KW-0862">Zinc</keyword>
<keyword evidence="10 12" id="KW-0238">DNA-binding</keyword>
<dbReference type="PIRSF" id="PIRSF002811">
    <property type="entry name" value="DnaG"/>
    <property type="match status" value="1"/>
</dbReference>
<evidence type="ECO:0000256" key="10">
    <source>
        <dbReference type="ARBA" id="ARBA00023125"/>
    </source>
</evidence>
<comment type="similarity">
    <text evidence="12 13">Belongs to the DnaG primase family.</text>
</comment>
<dbReference type="GO" id="GO:1990077">
    <property type="term" value="C:primosome complex"/>
    <property type="evidence" value="ECO:0007669"/>
    <property type="project" value="UniProtKB-KW"/>
</dbReference>
<keyword evidence="9" id="KW-0460">Magnesium</keyword>
<accession>A0A1W1Y6Y9</accession>
<evidence type="ECO:0000256" key="12">
    <source>
        <dbReference type="HAMAP-Rule" id="MF_00974"/>
    </source>
</evidence>
<dbReference type="AlphaFoldDB" id="A0A1W1Y6Y9"/>
<dbReference type="InterPro" id="IPR006171">
    <property type="entry name" value="TOPRIM_dom"/>
</dbReference>
<dbReference type="Pfam" id="PF01807">
    <property type="entry name" value="Zn_ribbon_DnaG"/>
    <property type="match status" value="1"/>
</dbReference>
<dbReference type="PANTHER" id="PTHR30313">
    <property type="entry name" value="DNA PRIMASE"/>
    <property type="match status" value="1"/>
</dbReference>
<dbReference type="Proteomes" id="UP000243884">
    <property type="component" value="Unassembled WGS sequence"/>
</dbReference>
<evidence type="ECO:0000256" key="13">
    <source>
        <dbReference type="PIRNR" id="PIRNR002811"/>
    </source>
</evidence>
<dbReference type="Gene3D" id="3.40.1360.10">
    <property type="match status" value="1"/>
</dbReference>
<keyword evidence="11 12" id="KW-0804">Transcription</keyword>
<dbReference type="GO" id="GO:0008270">
    <property type="term" value="F:zinc ion binding"/>
    <property type="evidence" value="ECO:0007669"/>
    <property type="project" value="UniProtKB-UniRule"/>
</dbReference>
<dbReference type="GO" id="GO:0003677">
    <property type="term" value="F:DNA binding"/>
    <property type="evidence" value="ECO:0007669"/>
    <property type="project" value="UniProtKB-KW"/>
</dbReference>
<dbReference type="InterPro" id="IPR006295">
    <property type="entry name" value="DNA_primase_DnaG"/>
</dbReference>
<dbReference type="EC" id="2.7.7.101" evidence="12"/>
<evidence type="ECO:0000256" key="3">
    <source>
        <dbReference type="ARBA" id="ARBA00022679"/>
    </source>
</evidence>
<dbReference type="SUPFAM" id="SSF57783">
    <property type="entry name" value="Zinc beta-ribbon"/>
    <property type="match status" value="1"/>
</dbReference>
<reference evidence="17" key="1">
    <citation type="submission" date="2017-04" db="EMBL/GenBank/DDBJ databases">
        <authorList>
            <person name="Varghese N."/>
            <person name="Submissions S."/>
        </authorList>
    </citation>
    <scope>NUCLEOTIDE SEQUENCE [LARGE SCALE GENOMIC DNA]</scope>
    <source>
        <strain evidence="17">DSM 21500</strain>
    </source>
</reference>
<dbReference type="PANTHER" id="PTHR30313:SF2">
    <property type="entry name" value="DNA PRIMASE"/>
    <property type="match status" value="1"/>
</dbReference>